<evidence type="ECO:0000313" key="1">
    <source>
        <dbReference type="EMBL" id="SDF11854.1"/>
    </source>
</evidence>
<organism evidence="1 2">
    <name type="scientific">Cellulophaga baltica</name>
    <dbReference type="NCBI Taxonomy" id="76594"/>
    <lineage>
        <taxon>Bacteria</taxon>
        <taxon>Pseudomonadati</taxon>
        <taxon>Bacteroidota</taxon>
        <taxon>Flavobacteriia</taxon>
        <taxon>Flavobacteriales</taxon>
        <taxon>Flavobacteriaceae</taxon>
        <taxon>Cellulophaga</taxon>
    </lineage>
</organism>
<dbReference type="EMBL" id="FNBD01000007">
    <property type="protein sequence ID" value="SDF11854.1"/>
    <property type="molecule type" value="Genomic_DNA"/>
</dbReference>
<dbReference type="Proteomes" id="UP000182114">
    <property type="component" value="Unassembled WGS sequence"/>
</dbReference>
<gene>
    <name evidence="1" type="ORF">SAMN04487992_107238</name>
</gene>
<accession>A0A1G7IH57</accession>
<dbReference type="AlphaFoldDB" id="A0A1G7IH57"/>
<name>A0A1G7IH57_9FLAO</name>
<protein>
    <submittedName>
        <fullName evidence="1">Uncharacterized protein</fullName>
    </submittedName>
</protein>
<reference evidence="2" key="1">
    <citation type="submission" date="2016-10" db="EMBL/GenBank/DDBJ databases">
        <authorList>
            <person name="Varghese N."/>
            <person name="Submissions S."/>
        </authorList>
    </citation>
    <scope>NUCLEOTIDE SEQUENCE [LARGE SCALE GENOMIC DNA]</scope>
    <source>
        <strain evidence="2">DSM 24729</strain>
    </source>
</reference>
<sequence length="39" mass="4273">MMVSIVVLVFSLSIVVAIMAATKNTAKMLKPLKVKVNKR</sequence>
<keyword evidence="2" id="KW-1185">Reference proteome</keyword>
<proteinExistence type="predicted"/>
<evidence type="ECO:0000313" key="2">
    <source>
        <dbReference type="Proteomes" id="UP000182114"/>
    </source>
</evidence>